<dbReference type="RefSeq" id="WP_354025753.1">
    <property type="nucleotide sequence ID" value="NZ_JBEPSJ010000004.1"/>
</dbReference>
<protein>
    <submittedName>
        <fullName evidence="2">RimJ/RimL family protein N-acetyltransferase</fullName>
    </submittedName>
</protein>
<comment type="caution">
    <text evidence="2">The sequence shown here is derived from an EMBL/GenBank/DDBJ whole genome shotgun (WGS) entry which is preliminary data.</text>
</comment>
<dbReference type="PANTHER" id="PTHR43441:SF10">
    <property type="entry name" value="ACETYLTRANSFERASE"/>
    <property type="match status" value="1"/>
</dbReference>
<name>A0ABV2QRA1_9MICO</name>
<dbReference type="PROSITE" id="PS51186">
    <property type="entry name" value="GNAT"/>
    <property type="match status" value="1"/>
</dbReference>
<dbReference type="EMBL" id="JBEPSJ010000004">
    <property type="protein sequence ID" value="MET4583586.1"/>
    <property type="molecule type" value="Genomic_DNA"/>
</dbReference>
<evidence type="ECO:0000313" key="3">
    <source>
        <dbReference type="Proteomes" id="UP001549257"/>
    </source>
</evidence>
<sequence>MITPTIRSERLTLDALLPADGDAIYRYCQDVEVQRWVHIPSPYTRPDAQYFVTAYAADAATSTALTLWAIRDESGSLLGVIELRHEPLASATVGYWLGKEHRGQSIMSEALATLMEYAFDPLGLALDRVHWESFIGNTASAIVARRAGFHFEGTMRQSVVHRDRRLDTWHASLLRGDDREIQDGWPL</sequence>
<dbReference type="Proteomes" id="UP001549257">
    <property type="component" value="Unassembled WGS sequence"/>
</dbReference>
<dbReference type="PANTHER" id="PTHR43441">
    <property type="entry name" value="RIBOSOMAL-PROTEIN-SERINE ACETYLTRANSFERASE"/>
    <property type="match status" value="1"/>
</dbReference>
<gene>
    <name evidence="2" type="ORF">ABIE21_003112</name>
</gene>
<organism evidence="2 3">
    <name type="scientific">Conyzicola nivalis</name>
    <dbReference type="NCBI Taxonomy" id="1477021"/>
    <lineage>
        <taxon>Bacteria</taxon>
        <taxon>Bacillati</taxon>
        <taxon>Actinomycetota</taxon>
        <taxon>Actinomycetes</taxon>
        <taxon>Micrococcales</taxon>
        <taxon>Microbacteriaceae</taxon>
        <taxon>Conyzicola</taxon>
    </lineage>
</organism>
<reference evidence="2 3" key="1">
    <citation type="submission" date="2024-06" db="EMBL/GenBank/DDBJ databases">
        <title>Sorghum-associated microbial communities from plants grown in Nebraska, USA.</title>
        <authorList>
            <person name="Schachtman D."/>
        </authorList>
    </citation>
    <scope>NUCLEOTIDE SEQUENCE [LARGE SCALE GENOMIC DNA]</scope>
    <source>
        <strain evidence="2 3">2857</strain>
    </source>
</reference>
<dbReference type="InterPro" id="IPR051908">
    <property type="entry name" value="Ribosomal_N-acetyltransferase"/>
</dbReference>
<dbReference type="SUPFAM" id="SSF55729">
    <property type="entry name" value="Acyl-CoA N-acyltransferases (Nat)"/>
    <property type="match status" value="1"/>
</dbReference>
<dbReference type="Gene3D" id="3.40.630.30">
    <property type="match status" value="1"/>
</dbReference>
<evidence type="ECO:0000313" key="2">
    <source>
        <dbReference type="EMBL" id="MET4583586.1"/>
    </source>
</evidence>
<feature type="domain" description="N-acetyltransferase" evidence="1">
    <location>
        <begin position="23"/>
        <end position="175"/>
    </location>
</feature>
<dbReference type="Pfam" id="PF13302">
    <property type="entry name" value="Acetyltransf_3"/>
    <property type="match status" value="1"/>
</dbReference>
<dbReference type="InterPro" id="IPR000182">
    <property type="entry name" value="GNAT_dom"/>
</dbReference>
<accession>A0ABV2QRA1</accession>
<evidence type="ECO:0000259" key="1">
    <source>
        <dbReference type="PROSITE" id="PS51186"/>
    </source>
</evidence>
<proteinExistence type="predicted"/>
<keyword evidence="3" id="KW-1185">Reference proteome</keyword>
<dbReference type="InterPro" id="IPR016181">
    <property type="entry name" value="Acyl_CoA_acyltransferase"/>
</dbReference>